<dbReference type="PANTHER" id="PTHR31600:SF2">
    <property type="entry name" value="GAMETE ENRICHED GENE 10 PROTEIN-RELATED"/>
    <property type="match status" value="1"/>
</dbReference>
<feature type="transmembrane region" description="Helical" evidence="1">
    <location>
        <begin position="1669"/>
        <end position="1691"/>
    </location>
</feature>
<protein>
    <recommendedName>
        <fullName evidence="4">Transmembrane protein</fullName>
    </recommendedName>
</protein>
<feature type="transmembrane region" description="Helical" evidence="1">
    <location>
        <begin position="283"/>
        <end position="306"/>
    </location>
</feature>
<gene>
    <name evidence="2" type="ORF">PPRIM_AZ9-3.1.T1300072</name>
</gene>
<dbReference type="PANTHER" id="PTHR31600">
    <property type="entry name" value="TINY MACROCYSTS PROTEIN B-RELATED"/>
    <property type="match status" value="1"/>
</dbReference>
<feature type="transmembrane region" description="Helical" evidence="1">
    <location>
        <begin position="1698"/>
        <end position="1721"/>
    </location>
</feature>
<evidence type="ECO:0000256" key="1">
    <source>
        <dbReference type="SAM" id="Phobius"/>
    </source>
</evidence>
<comment type="caution">
    <text evidence="2">The sequence shown here is derived from an EMBL/GenBank/DDBJ whole genome shotgun (WGS) entry which is preliminary data.</text>
</comment>
<dbReference type="EMBL" id="CAJJDM010000133">
    <property type="protein sequence ID" value="CAD8106340.1"/>
    <property type="molecule type" value="Genomic_DNA"/>
</dbReference>
<organism evidence="2 3">
    <name type="scientific">Paramecium primaurelia</name>
    <dbReference type="NCBI Taxonomy" id="5886"/>
    <lineage>
        <taxon>Eukaryota</taxon>
        <taxon>Sar</taxon>
        <taxon>Alveolata</taxon>
        <taxon>Ciliophora</taxon>
        <taxon>Intramacronucleata</taxon>
        <taxon>Oligohymenophorea</taxon>
        <taxon>Peniculida</taxon>
        <taxon>Parameciidae</taxon>
        <taxon>Paramecium</taxon>
    </lineage>
</organism>
<evidence type="ECO:0008006" key="4">
    <source>
        <dbReference type="Google" id="ProtNLM"/>
    </source>
</evidence>
<feature type="transmembrane region" description="Helical" evidence="1">
    <location>
        <begin position="219"/>
        <end position="242"/>
    </location>
</feature>
<feature type="transmembrane region" description="Helical" evidence="1">
    <location>
        <begin position="195"/>
        <end position="213"/>
    </location>
</feature>
<dbReference type="Proteomes" id="UP000688137">
    <property type="component" value="Unassembled WGS sequence"/>
</dbReference>
<dbReference type="InterPro" id="IPR052994">
    <property type="entry name" value="Tiny_macrocysts_regulators"/>
</dbReference>
<evidence type="ECO:0000313" key="2">
    <source>
        <dbReference type="EMBL" id="CAD8106340.1"/>
    </source>
</evidence>
<feature type="transmembrane region" description="Helical" evidence="1">
    <location>
        <begin position="122"/>
        <end position="143"/>
    </location>
</feature>
<keyword evidence="1" id="KW-0812">Transmembrane</keyword>
<feature type="transmembrane region" description="Helical" evidence="1">
    <location>
        <begin position="79"/>
        <end position="101"/>
    </location>
</feature>
<proteinExistence type="predicted"/>
<feature type="transmembrane region" description="Helical" evidence="1">
    <location>
        <begin position="1283"/>
        <end position="1305"/>
    </location>
</feature>
<name>A0A8S1PSH0_PARPR</name>
<reference evidence="2" key="1">
    <citation type="submission" date="2021-01" db="EMBL/GenBank/DDBJ databases">
        <authorList>
            <consortium name="Genoscope - CEA"/>
            <person name="William W."/>
        </authorList>
    </citation>
    <scope>NUCLEOTIDE SEQUENCE</scope>
</reference>
<keyword evidence="3" id="KW-1185">Reference proteome</keyword>
<keyword evidence="1" id="KW-0472">Membrane</keyword>
<keyword evidence="1" id="KW-1133">Transmembrane helix</keyword>
<feature type="transmembrane region" description="Helical" evidence="1">
    <location>
        <begin position="155"/>
        <end position="174"/>
    </location>
</feature>
<feature type="transmembrane region" description="Helical" evidence="1">
    <location>
        <begin position="25"/>
        <end position="43"/>
    </location>
</feature>
<sequence length="1725" mass="203969">MRISLIANLTIIAHSQHKNSGEDTIAKLLVIVPYIQYISLLLPQHGWQYWKYNDGYLIFISKASSYFTITPFFEFQNNFIYYPFTIFSLIILLSLLFYLCFFSLEVSSNKQKVKYLEGRTSLLCSIILFTIQTLQIPCYKFYIQQIIDANNNNQTNQLIINICTLILYSIYVLVCEYFLRMYSFIAYHPMQQKFTKLRSSLILLNLVAIVLTLDDQSKLYNIVGLFILHIIFIIKIVNHLYYQSDFPNKNMLEFEISFTLESLAILITFNVSSKNQIFPEDQIAIYIMFILSLGLILGNHIFQFLFQYNFNKRTRQLNQIYELYSCISQINSNSITMQHLLIYQLINHEKFSQFKQKALLSNKSTNMADYYKLGLYLITEIFFDLIYEQRNDLEEIQLLFVSFITLIRKKPLVAYVEFKRFEQNNNYTKSYYFEFIKQRIELYIQRKVSAVQKIYQNEQLQQVKNNISNEKRITTLELYQFCQLEETFQKALLEIIQFKIRIWEFQIQGCQSIYDFQTFALPLSKKIVDCIIYLREQQINVIKDEYIKNCENILTLKICSMFHSFVLNDYYNSFLCEQKISDIMKAETIIQQKTLSRSNILQDNSVLIIVSLVKQLGQILNKNKSQLANYFGYSLMDFNQINYIRELMPSYFGYLHDGFLQQYIKEAKTDLVFRDVITFAKGKNGFIIPQYLNIYNNYNIFDDFTLIGSMTKIKESHNYLLFDEFGKCIGITQEMSKLLIPKENQEFFLQNIELFYIYMFLPHIHMYVNDMLQNNKNKEGGFLQKSVILYVYQDLIQLFKIHESIFTTYQPQSLKQIEQTKTYTQYEHLNSMINSPRNGMNQRLITDVKSYQKNYQEDIINLDTNREPQNDLKQEGKSVLSSLEQQKEQQLIEFLNAIDDLQKTMYLCTAKIKIVDIGKKAQKQNYFILDCSDFIDKGNLKEDEKKQIKKQQSQLRNTNIRNLNRRPSQIIQSQQNYRSPELQMDSSIMSPMGSQIQQQQSFLDQHSRSKQILNYVSQKRTNQIGTIAQVESESFHEEIISNDFNQIMQKNKELKSNQELLLKSQSSGKSGQSGQTAIEIVNNFKTQTSLISSLTIISILKLLIIILFIIFMSINLAQVLTFNNQAKNFISDINLPINFNKYFLNVFTHSWIISMQKMNILNTSQFIDNQLQNQRVSMQSTFQNLTIMYGSFIALEENHYLDEIQIIHLEQNLQVENVEFTDYLYYLEQVGYRLLYNENEQNYYMNLLKYRINFDNIVINNEKLIISLSKYYGVQQDGKISKFFNLILIQIIVIGIVIISQLFFWRKIELYCQRILMLSNRLSEKAAESQISKFKLIIPVIKQLYGEFGYKQRNCYKLCYIENSLKKNNLKQITKMKYRESILFQNSQKFIETQIKQSSQSTIPLNSRIQKSSIRLMIKSILVIVFAIIIILYFIGCYLIFNNQTLQLSPTQELAMDYISFYIDFENTIAISLIIKSEFQIYNYIKERIPFSARILNKYIQQLNTIPHLLSVYSFDHSNLHDIYDHIIESDALNEDDEIFILNLYNGDFCQLFQSQMAFCNRNLSQINFENKFGQYSIKDNNSEYLSKGISGMVSKMDNFLNQYYETEILTGQPINNFTLLNYQINTQDFNNIIIQYYLDTYIGFEAFIDRMQHCLINVIEEQQKQYNIYQIAVGVIFTVFLLSSSTFIVVKVNLRLIYIRLLITLLPIEIMLDIYTISLLKLLK</sequence>
<feature type="transmembrane region" description="Helical" evidence="1">
    <location>
        <begin position="1090"/>
        <end position="1114"/>
    </location>
</feature>
<accession>A0A8S1PSH0</accession>
<feature type="transmembrane region" description="Helical" evidence="1">
    <location>
        <begin position="1416"/>
        <end position="1441"/>
    </location>
</feature>
<dbReference type="OMA" id="IKESHNY"/>
<evidence type="ECO:0000313" key="3">
    <source>
        <dbReference type="Proteomes" id="UP000688137"/>
    </source>
</evidence>